<reference evidence="2" key="1">
    <citation type="submission" date="2024-06" db="EMBL/GenBank/DDBJ databases">
        <title>Methylostella associata gen. nov., sp. nov., a novel Ancalomicrobiaceae-affiliated facultatively methylotrophic bacteria that feed on methanotrophs of the genus Methylococcus.</title>
        <authorList>
            <person name="Saltykova V."/>
            <person name="Danilova O.V."/>
            <person name="Oshkin I.Y."/>
            <person name="Belova S.E."/>
            <person name="Pimenov N.V."/>
            <person name="Dedysh S.N."/>
        </authorList>
    </citation>
    <scope>NUCLEOTIDE SEQUENCE</scope>
    <source>
        <strain evidence="2">S20</strain>
    </source>
</reference>
<dbReference type="GO" id="GO:0032259">
    <property type="term" value="P:methylation"/>
    <property type="evidence" value="ECO:0007669"/>
    <property type="project" value="UniProtKB-KW"/>
</dbReference>
<dbReference type="NCBIfam" id="TIGR01444">
    <property type="entry name" value="fkbM_fam"/>
    <property type="match status" value="1"/>
</dbReference>
<dbReference type="KEGG" id="mflg:ABS361_09500"/>
<dbReference type="PANTHER" id="PTHR34203">
    <property type="entry name" value="METHYLTRANSFERASE, FKBM FAMILY PROTEIN"/>
    <property type="match status" value="1"/>
</dbReference>
<proteinExistence type="predicted"/>
<keyword evidence="2" id="KW-0489">Methyltransferase</keyword>
<name>A0AAU7XEI9_9HYPH</name>
<dbReference type="InterPro" id="IPR052514">
    <property type="entry name" value="SAM-dependent_MTase"/>
</dbReference>
<dbReference type="EMBL" id="CP158568">
    <property type="protein sequence ID" value="XBY46419.1"/>
    <property type="molecule type" value="Genomic_DNA"/>
</dbReference>
<dbReference type="Pfam" id="PF05050">
    <property type="entry name" value="Methyltransf_21"/>
    <property type="match status" value="1"/>
</dbReference>
<dbReference type="SUPFAM" id="SSF53335">
    <property type="entry name" value="S-adenosyl-L-methionine-dependent methyltransferases"/>
    <property type="match status" value="1"/>
</dbReference>
<feature type="domain" description="Methyltransferase FkbM" evidence="1">
    <location>
        <begin position="24"/>
        <end position="187"/>
    </location>
</feature>
<evidence type="ECO:0000259" key="1">
    <source>
        <dbReference type="Pfam" id="PF05050"/>
    </source>
</evidence>
<organism evidence="2">
    <name type="scientific">Methyloraptor flagellatus</name>
    <dbReference type="NCBI Taxonomy" id="3162530"/>
    <lineage>
        <taxon>Bacteria</taxon>
        <taxon>Pseudomonadati</taxon>
        <taxon>Pseudomonadota</taxon>
        <taxon>Alphaproteobacteria</taxon>
        <taxon>Hyphomicrobiales</taxon>
        <taxon>Ancalomicrobiaceae</taxon>
        <taxon>Methyloraptor</taxon>
    </lineage>
</organism>
<dbReference type="AlphaFoldDB" id="A0AAU7XEI9"/>
<dbReference type="PANTHER" id="PTHR34203:SF15">
    <property type="entry name" value="SLL1173 PROTEIN"/>
    <property type="match status" value="1"/>
</dbReference>
<accession>A0AAU7XEI9</accession>
<dbReference type="Gene3D" id="3.40.50.150">
    <property type="entry name" value="Vaccinia Virus protein VP39"/>
    <property type="match status" value="1"/>
</dbReference>
<gene>
    <name evidence="2" type="ORF">ABS361_09500</name>
</gene>
<keyword evidence="2" id="KW-0808">Transferase</keyword>
<dbReference type="RefSeq" id="WP_407051515.1">
    <property type="nucleotide sequence ID" value="NZ_CP158568.1"/>
</dbReference>
<dbReference type="InterPro" id="IPR029063">
    <property type="entry name" value="SAM-dependent_MTases_sf"/>
</dbReference>
<protein>
    <submittedName>
        <fullName evidence="2">FkbM family methyltransferase</fullName>
    </submittedName>
</protein>
<sequence>MIDYEKMVEDLYIAVLRPGDIAIDCGAHQGRHTVPMARAVGSEGKVFAFEPLGPIFSKLKQALEGHPNVLAENIALGETETVASFVYVPEFPEYSGFKERIYHDQNIARQVIEVKVRRLDEVVTTKNLRYIKIDAEGGDLQILRGATGLIDKARPIITFEMGDNALINFDYGAADFFDFFAQRRYRLFSITGLPMNRTKLIENSAKQTFWDYVACPEELVGILPFKPPARTIWTTLKGLFR</sequence>
<evidence type="ECO:0000313" key="2">
    <source>
        <dbReference type="EMBL" id="XBY46419.1"/>
    </source>
</evidence>
<dbReference type="InterPro" id="IPR006342">
    <property type="entry name" value="FkbM_mtfrase"/>
</dbReference>
<dbReference type="GO" id="GO:0008168">
    <property type="term" value="F:methyltransferase activity"/>
    <property type="evidence" value="ECO:0007669"/>
    <property type="project" value="UniProtKB-KW"/>
</dbReference>